<dbReference type="EMBL" id="PGFZ01000020">
    <property type="protein sequence ID" value="POZ49893.1"/>
    <property type="molecule type" value="Genomic_DNA"/>
</dbReference>
<dbReference type="InterPro" id="IPR006441">
    <property type="entry name" value="Phage_P2_GpN"/>
</dbReference>
<sequence length="336" mass="37140">MAYPLPPAARQVFNQFIALSAKAYSAEPGQEFTATPMVENTLIKKLVENGGWFMPYLTIMLVRQLKGEKIAMSVSGGSATRTKIVGNAKRQARNLIQLINANYELFEVDNDIRVLYATLDAWSEFPNFADLFNTLVKEAMANDIIRVGWNGTTTADTTDIATNPDMSDLLVGWLQIMREFNSGSNYLDGASTGIVLGSRQYPTLDSVVNELKYTIPVHLRDGLIAMVSDDLMGYSEGQYYRSPEMTEAKKAMIESGRQIVTTYGGLPAVVPPFFIDGGILLTTPGNLQYYMQRGSIRRTIRDEPDYSSVADYNSCNGGYVVYNEEQAVFADGITVA</sequence>
<dbReference type="AlphaFoldDB" id="A0A2S5CGF3"/>
<dbReference type="Pfam" id="PF05125">
    <property type="entry name" value="Phage_cap_P2"/>
    <property type="match status" value="1"/>
</dbReference>
<name>A0A2S5CGF3_9GAMM</name>
<dbReference type="RefSeq" id="WP_103975757.1">
    <property type="nucleotide sequence ID" value="NZ_PGFZ01000020.1"/>
</dbReference>
<comment type="caution">
    <text evidence="1">The sequence shown here is derived from an EMBL/GenBank/DDBJ whole genome shotgun (WGS) entry which is preliminary data.</text>
</comment>
<reference evidence="1 2" key="1">
    <citation type="submission" date="2017-11" db="EMBL/GenBank/DDBJ databases">
        <title>Draft Genome Sequence of Methylobacter psychrotolerans Sph1T, an Obligate Methanotroph from Low-Temperature Environments.</title>
        <authorList>
            <person name="Oshkin I.Y."/>
            <person name="Miroshnikov K."/>
            <person name="Belova S.E."/>
            <person name="Korzhenkov A."/>
            <person name="Toshchakov S.V."/>
            <person name="Dedysh S.N."/>
        </authorList>
    </citation>
    <scope>NUCLEOTIDE SEQUENCE [LARGE SCALE GENOMIC DNA]</scope>
    <source>
        <strain evidence="1 2">Sph1</strain>
    </source>
</reference>
<evidence type="ECO:0000313" key="1">
    <source>
        <dbReference type="EMBL" id="POZ49893.1"/>
    </source>
</evidence>
<evidence type="ECO:0000313" key="2">
    <source>
        <dbReference type="Proteomes" id="UP000237423"/>
    </source>
</evidence>
<proteinExistence type="predicted"/>
<dbReference type="Proteomes" id="UP000237423">
    <property type="component" value="Unassembled WGS sequence"/>
</dbReference>
<evidence type="ECO:0008006" key="3">
    <source>
        <dbReference type="Google" id="ProtNLM"/>
    </source>
</evidence>
<accession>A0A2S5CGF3</accession>
<organism evidence="1 2">
    <name type="scientific">Methylovulum psychrotolerans</name>
    <dbReference type="NCBI Taxonomy" id="1704499"/>
    <lineage>
        <taxon>Bacteria</taxon>
        <taxon>Pseudomonadati</taxon>
        <taxon>Pseudomonadota</taxon>
        <taxon>Gammaproteobacteria</taxon>
        <taxon>Methylococcales</taxon>
        <taxon>Methylococcaceae</taxon>
        <taxon>Methylovulum</taxon>
    </lineage>
</organism>
<gene>
    <name evidence="1" type="ORF">AADEFJLK_04339</name>
</gene>
<protein>
    <recommendedName>
        <fullName evidence="3">Phage major capsid protein, P2 family</fullName>
    </recommendedName>
</protein>